<sequence length="611" mass="71284">MLRLIRLPKRLPIRPVLRSVRYISAQPSEHETKISDTSDPNRSKFFQYSWGTWLKNDKIEKAKRQTKFSIEGSTTLIKELQNQFSTSENSDDKKFILKKPTTLNDGSILLSNNLDLIGEGELRVKTISSIHEGKHHRVYKLTLSNDKELVLRIPYKLESDYGISNKIKSEVATLDFLRLKLDLNVPRVLSYGTDKSNALQSPYILMEFIPGDLLMKQWEPLIPDEMPESKEKLLDVIKPISQFQSKVNSITFNKFGSLYFTDDVEGSLQIDLPYEGETDEILQNRWRIGPSVEKCFLKNKNKLTDQQVNKFNGPWSKDQPEQLIVDVANIELENLRTRLGRKSTDSSHKVENEYLLKEAIETFENLKIMAPLLINKSSENIPNVGELFKPRLYLPDLDPLNVITSNHNKNFFLDFEYSTIKPFIFTSYPQFINYSGFKIYDLEQDVENYNELDDVEKEQYKYMYYRTRDERLWEIELNNNNHELIAIASPHIKMLKSPYIQSLDYKNDRDYLYVEGSIIQIRGVWEAYVTNKLSNSEDIEFPIKYSDDFLMEFQSKIQEYQAEISSAPFAATDGWVPQDMFDQLNEQGLIIEDKDGYVFNTEKILEDGPKN</sequence>
<name>A0ACA9YDU6_9ASCO</name>
<organism evidence="1 2">
    <name type="scientific">[Candida] jaroonii</name>
    <dbReference type="NCBI Taxonomy" id="467808"/>
    <lineage>
        <taxon>Eukaryota</taxon>
        <taxon>Fungi</taxon>
        <taxon>Dikarya</taxon>
        <taxon>Ascomycota</taxon>
        <taxon>Saccharomycotina</taxon>
        <taxon>Pichiomycetes</taxon>
        <taxon>Debaryomycetaceae</taxon>
        <taxon>Yamadazyma</taxon>
    </lineage>
</organism>
<dbReference type="EMBL" id="CALSDN010000013">
    <property type="protein sequence ID" value="CAH6723249.1"/>
    <property type="molecule type" value="Genomic_DNA"/>
</dbReference>
<proteinExistence type="predicted"/>
<gene>
    <name evidence="1" type="ORF">CLIB1444_13S03664</name>
</gene>
<evidence type="ECO:0000313" key="2">
    <source>
        <dbReference type="Proteomes" id="UP001152531"/>
    </source>
</evidence>
<comment type="caution">
    <text evidence="1">The sequence shown here is derived from an EMBL/GenBank/DDBJ whole genome shotgun (WGS) entry which is preliminary data.</text>
</comment>
<evidence type="ECO:0000313" key="1">
    <source>
        <dbReference type="EMBL" id="CAH6723249.1"/>
    </source>
</evidence>
<accession>A0ACA9YDU6</accession>
<dbReference type="Proteomes" id="UP001152531">
    <property type="component" value="Unassembled WGS sequence"/>
</dbReference>
<keyword evidence="2" id="KW-1185">Reference proteome</keyword>
<protein>
    <submittedName>
        <fullName evidence="1">Altered inheritance of mitochondria protein 9, mitochondrial</fullName>
    </submittedName>
</protein>
<reference evidence="1" key="1">
    <citation type="submission" date="2022-06" db="EMBL/GenBank/DDBJ databases">
        <authorList>
            <person name="Legras J.-L."/>
            <person name="Devillers H."/>
            <person name="Grondin C."/>
        </authorList>
    </citation>
    <scope>NUCLEOTIDE SEQUENCE</scope>
    <source>
        <strain evidence="1">CLIB 1444</strain>
    </source>
</reference>